<dbReference type="SUPFAM" id="SSF55874">
    <property type="entry name" value="ATPase domain of HSP90 chaperone/DNA topoisomerase II/histidine kinase"/>
    <property type="match status" value="1"/>
</dbReference>
<dbReference type="EMBL" id="FOCV01000130">
    <property type="protein sequence ID" value="SEP37153.1"/>
    <property type="molecule type" value="Genomic_DNA"/>
</dbReference>
<dbReference type="InterPro" id="IPR004358">
    <property type="entry name" value="Sig_transdc_His_kin-like_C"/>
</dbReference>
<dbReference type="CDD" id="cd00082">
    <property type="entry name" value="HisKA"/>
    <property type="match status" value="1"/>
</dbReference>
<dbReference type="InterPro" id="IPR005467">
    <property type="entry name" value="His_kinase_dom"/>
</dbReference>
<dbReference type="Gene3D" id="3.30.565.10">
    <property type="entry name" value="Histidine kinase-like ATPase, C-terminal domain"/>
    <property type="match status" value="1"/>
</dbReference>
<dbReference type="PANTHER" id="PTHR43065:SF42">
    <property type="entry name" value="TWO-COMPONENT SENSOR PPRA"/>
    <property type="match status" value="1"/>
</dbReference>
<reference evidence="6 7" key="1">
    <citation type="submission" date="2016-10" db="EMBL/GenBank/DDBJ databases">
        <authorList>
            <person name="Varghese N."/>
            <person name="Submissions S."/>
        </authorList>
    </citation>
    <scope>NUCLEOTIDE SEQUENCE [LARGE SCALE GENOMIC DNA]</scope>
    <source>
        <strain evidence="6 7">CGMCC 1.7071</strain>
    </source>
</reference>
<dbReference type="Gene3D" id="1.10.287.130">
    <property type="match status" value="1"/>
</dbReference>
<dbReference type="InterPro" id="IPR003594">
    <property type="entry name" value="HATPase_dom"/>
</dbReference>
<evidence type="ECO:0000313" key="6">
    <source>
        <dbReference type="EMBL" id="SEP37153.1"/>
    </source>
</evidence>
<keyword evidence="6" id="KW-0808">Transferase</keyword>
<dbReference type="PRINTS" id="PR00344">
    <property type="entry name" value="BCTRLSENSOR"/>
</dbReference>
<dbReference type="PROSITE" id="PS50109">
    <property type="entry name" value="HIS_KIN"/>
    <property type="match status" value="1"/>
</dbReference>
<dbReference type="InterPro" id="IPR036890">
    <property type="entry name" value="HATPase_C_sf"/>
</dbReference>
<name>A0ABY1AZ80_9HYPH</name>
<dbReference type="PANTHER" id="PTHR43065">
    <property type="entry name" value="SENSOR HISTIDINE KINASE"/>
    <property type="match status" value="1"/>
</dbReference>
<protein>
    <recommendedName>
        <fullName evidence="2">histidine kinase</fullName>
        <ecNumber evidence="2">2.7.13.3</ecNumber>
    </recommendedName>
</protein>
<feature type="compositionally biased region" description="Basic and acidic residues" evidence="4">
    <location>
        <begin position="306"/>
        <end position="318"/>
    </location>
</feature>
<keyword evidence="3" id="KW-0597">Phosphoprotein</keyword>
<feature type="non-terminal residue" evidence="6">
    <location>
        <position position="1"/>
    </location>
</feature>
<dbReference type="InterPro" id="IPR003661">
    <property type="entry name" value="HisK_dim/P_dom"/>
</dbReference>
<dbReference type="EC" id="2.7.13.3" evidence="2"/>
<keyword evidence="7" id="KW-1185">Reference proteome</keyword>
<comment type="caution">
    <text evidence="6">The sequence shown here is derived from an EMBL/GenBank/DDBJ whole genome shotgun (WGS) entry which is preliminary data.</text>
</comment>
<accession>A0ABY1AZ80</accession>
<gene>
    <name evidence="6" type="ORF">SAMN05216228_11302</name>
</gene>
<feature type="domain" description="Histidine kinase" evidence="5">
    <location>
        <begin position="74"/>
        <end position="298"/>
    </location>
</feature>
<dbReference type="SMART" id="SM00387">
    <property type="entry name" value="HATPase_c"/>
    <property type="match status" value="1"/>
</dbReference>
<dbReference type="SMART" id="SM00388">
    <property type="entry name" value="HisKA"/>
    <property type="match status" value="1"/>
</dbReference>
<dbReference type="RefSeq" id="WP_244551855.1">
    <property type="nucleotide sequence ID" value="NZ_FOCV01000130.1"/>
</dbReference>
<evidence type="ECO:0000256" key="1">
    <source>
        <dbReference type="ARBA" id="ARBA00000085"/>
    </source>
</evidence>
<proteinExistence type="predicted"/>
<dbReference type="Pfam" id="PF02518">
    <property type="entry name" value="HATPase_c"/>
    <property type="match status" value="1"/>
</dbReference>
<evidence type="ECO:0000313" key="7">
    <source>
        <dbReference type="Proteomes" id="UP000198939"/>
    </source>
</evidence>
<dbReference type="Proteomes" id="UP000198939">
    <property type="component" value="Unassembled WGS sequence"/>
</dbReference>
<feature type="region of interest" description="Disordered" evidence="4">
    <location>
        <begin position="306"/>
        <end position="334"/>
    </location>
</feature>
<evidence type="ECO:0000256" key="2">
    <source>
        <dbReference type="ARBA" id="ARBA00012438"/>
    </source>
</evidence>
<organism evidence="6 7">
    <name type="scientific">Rhizobium tibeticum</name>
    <dbReference type="NCBI Taxonomy" id="501024"/>
    <lineage>
        <taxon>Bacteria</taxon>
        <taxon>Pseudomonadati</taxon>
        <taxon>Pseudomonadota</taxon>
        <taxon>Alphaproteobacteria</taxon>
        <taxon>Hyphomicrobiales</taxon>
        <taxon>Rhizobiaceae</taxon>
        <taxon>Rhizobium/Agrobacterium group</taxon>
        <taxon>Rhizobium</taxon>
    </lineage>
</organism>
<dbReference type="InterPro" id="IPR036097">
    <property type="entry name" value="HisK_dim/P_sf"/>
</dbReference>
<dbReference type="SUPFAM" id="SSF47384">
    <property type="entry name" value="Homodimeric domain of signal transducing histidine kinase"/>
    <property type="match status" value="1"/>
</dbReference>
<keyword evidence="6" id="KW-0418">Kinase</keyword>
<evidence type="ECO:0000256" key="3">
    <source>
        <dbReference type="ARBA" id="ARBA00022553"/>
    </source>
</evidence>
<sequence length="334" mass="36010">GLLQRADTDDGGSIIEAEIHLAKRPKLFRQTGPALRAETMKNISSIPHFSSKRAQADIMAAAEAFADGHVLAGLLVHEFNNLLTPIIGYAELAENALRSGSSSRMYVERIRDAGDRAKRAVERILMSDMGDEGFSSFDAAAAIREILPDLELCIPSSGRIQTNLPNRAVWLDGREITLQQVVINLCKNAGEAMKAGGTVTINLDNCEQISARNLSRGRLEPGEYARLSVSDTGPGISPSFLESIFDPFFTTRSREGGSGLGLGLALVQRAVRSWGGAIDVHSSLGKGTTFELFLPCSTCPVRAAEADTRRNNEIERAPARQGTATTGWQDRGKS</sequence>
<evidence type="ECO:0000256" key="4">
    <source>
        <dbReference type="SAM" id="MobiDB-lite"/>
    </source>
</evidence>
<evidence type="ECO:0000259" key="5">
    <source>
        <dbReference type="PROSITE" id="PS50109"/>
    </source>
</evidence>
<comment type="catalytic activity">
    <reaction evidence="1">
        <text>ATP + protein L-histidine = ADP + protein N-phospho-L-histidine.</text>
        <dbReference type="EC" id="2.7.13.3"/>
    </reaction>
</comment>
<dbReference type="Pfam" id="PF00512">
    <property type="entry name" value="HisKA"/>
    <property type="match status" value="1"/>
</dbReference>
<dbReference type="GO" id="GO:0016301">
    <property type="term" value="F:kinase activity"/>
    <property type="evidence" value="ECO:0007669"/>
    <property type="project" value="UniProtKB-KW"/>
</dbReference>